<feature type="region of interest" description="Disordered" evidence="1">
    <location>
        <begin position="67"/>
        <end position="93"/>
    </location>
</feature>
<dbReference type="Proteomes" id="UP000198878">
    <property type="component" value="Unassembled WGS sequence"/>
</dbReference>
<proteinExistence type="predicted"/>
<name>A0A1H5RGX3_9PSEU</name>
<reference evidence="4" key="1">
    <citation type="submission" date="2016-10" db="EMBL/GenBank/DDBJ databases">
        <authorList>
            <person name="Varghese N."/>
            <person name="Submissions S."/>
        </authorList>
    </citation>
    <scope>NUCLEOTIDE SEQUENCE [LARGE SCALE GENOMIC DNA]</scope>
    <source>
        <strain evidence="4">DSM 44654</strain>
    </source>
</reference>
<organism evidence="3 4">
    <name type="scientific">Amycolatopsis pretoriensis</name>
    <dbReference type="NCBI Taxonomy" id="218821"/>
    <lineage>
        <taxon>Bacteria</taxon>
        <taxon>Bacillati</taxon>
        <taxon>Actinomycetota</taxon>
        <taxon>Actinomycetes</taxon>
        <taxon>Pseudonocardiales</taxon>
        <taxon>Pseudonocardiaceae</taxon>
        <taxon>Amycolatopsis</taxon>
    </lineage>
</organism>
<gene>
    <name evidence="3" type="ORF">SAMN05421837_114120</name>
</gene>
<sequence>MTDLDELRRVLRDRESLAPDPAAVLATATRRIRRRRAAGVAAVTLTVAALGAGAVGLLNRGAPAATPPPATLATPASSAAASEASDAAKVPPPAPAISLEDKSWDLVFWAVHPGFASLHYQQGQKYGLEIDVQDGTAPGSVLPAKPTSADQLTNPKTVLWQDGPRRWIRVRTAKPVTAAEMVGLLAKIGTTPPVLASPLKSLQVPDGLKVATFTSEPETNTLVLCPDLKADMAPLDPGCFSMFVFLTGTGESAGGVDPKDPLPAHQSRKLGGYTLEMNSSYPNKAAALALLDSVRLTR</sequence>
<keyword evidence="4" id="KW-1185">Reference proteome</keyword>
<feature type="transmembrane region" description="Helical" evidence="2">
    <location>
        <begin position="37"/>
        <end position="58"/>
    </location>
</feature>
<accession>A0A1H5RGX3</accession>
<keyword evidence="2" id="KW-0472">Membrane</keyword>
<evidence type="ECO:0000256" key="1">
    <source>
        <dbReference type="SAM" id="MobiDB-lite"/>
    </source>
</evidence>
<feature type="compositionally biased region" description="Low complexity" evidence="1">
    <location>
        <begin position="71"/>
        <end position="88"/>
    </location>
</feature>
<keyword evidence="2" id="KW-1133">Transmembrane helix</keyword>
<protein>
    <submittedName>
        <fullName evidence="3">Uncharacterized protein</fullName>
    </submittedName>
</protein>
<keyword evidence="2" id="KW-0812">Transmembrane</keyword>
<evidence type="ECO:0000256" key="2">
    <source>
        <dbReference type="SAM" id="Phobius"/>
    </source>
</evidence>
<evidence type="ECO:0000313" key="4">
    <source>
        <dbReference type="Proteomes" id="UP000198878"/>
    </source>
</evidence>
<dbReference type="EMBL" id="FNUJ01000014">
    <property type="protein sequence ID" value="SEF37560.1"/>
    <property type="molecule type" value="Genomic_DNA"/>
</dbReference>
<dbReference type="RefSeq" id="WP_091390348.1">
    <property type="nucleotide sequence ID" value="NZ_FNUJ01000014.1"/>
</dbReference>
<dbReference type="STRING" id="218821.SAMN05421837_114120"/>
<evidence type="ECO:0000313" key="3">
    <source>
        <dbReference type="EMBL" id="SEF37560.1"/>
    </source>
</evidence>
<dbReference type="AlphaFoldDB" id="A0A1H5RGX3"/>